<comment type="function">
    <text evidence="1">Nuclease required for the repair of DNA interstrand cross-links (ICL). Acts as a 5'-3' exonuclease that anchors at a cut end of DNA and cleaves DNA successively at every third nucleotide, allowing to excise an ICL from one strand through flanking incisions.</text>
</comment>
<organism evidence="3 4">
    <name type="scientific">Chaetoceros tenuissimus</name>
    <dbReference type="NCBI Taxonomy" id="426638"/>
    <lineage>
        <taxon>Eukaryota</taxon>
        <taxon>Sar</taxon>
        <taxon>Stramenopiles</taxon>
        <taxon>Ochrophyta</taxon>
        <taxon>Bacillariophyta</taxon>
        <taxon>Coscinodiscophyceae</taxon>
        <taxon>Chaetocerotophycidae</taxon>
        <taxon>Chaetocerotales</taxon>
        <taxon>Chaetocerotaceae</taxon>
        <taxon>Chaetoceros</taxon>
    </lineage>
</organism>
<dbReference type="InterPro" id="IPR033315">
    <property type="entry name" value="Fan1-like"/>
</dbReference>
<protein>
    <recommendedName>
        <fullName evidence="1">Fanconi-associated nuclease</fullName>
        <ecNumber evidence="1">3.1.4.1</ecNumber>
    </recommendedName>
</protein>
<dbReference type="AlphaFoldDB" id="A0AAD3D7I7"/>
<reference evidence="3 4" key="1">
    <citation type="journal article" date="2021" name="Sci. Rep.">
        <title>The genome of the diatom Chaetoceros tenuissimus carries an ancient integrated fragment of an extant virus.</title>
        <authorList>
            <person name="Hongo Y."/>
            <person name="Kimura K."/>
            <person name="Takaki Y."/>
            <person name="Yoshida Y."/>
            <person name="Baba S."/>
            <person name="Kobayashi G."/>
            <person name="Nagasaki K."/>
            <person name="Hano T."/>
            <person name="Tomaru Y."/>
        </authorList>
    </citation>
    <scope>NUCLEOTIDE SEQUENCE [LARGE SCALE GENOMIC DNA]</scope>
    <source>
        <strain evidence="3 4">NIES-3715</strain>
    </source>
</reference>
<comment type="caution">
    <text evidence="3">The sequence shown here is derived from an EMBL/GenBank/DDBJ whole genome shotgun (WGS) entry which is preliminary data.</text>
</comment>
<keyword evidence="1" id="KW-0234">DNA repair</keyword>
<keyword evidence="1" id="KW-0460">Magnesium</keyword>
<dbReference type="EMBL" id="BLLK01000061">
    <property type="protein sequence ID" value="GFH58230.1"/>
    <property type="molecule type" value="Genomic_DNA"/>
</dbReference>
<keyword evidence="1" id="KW-0464">Manganese</keyword>
<accession>A0AAD3D7I7</accession>
<dbReference type="GO" id="GO:0004528">
    <property type="term" value="F:phosphodiesterase I activity"/>
    <property type="evidence" value="ECO:0007669"/>
    <property type="project" value="UniProtKB-EC"/>
</dbReference>
<dbReference type="EC" id="3.1.4.1" evidence="1"/>
<dbReference type="GO" id="GO:0005634">
    <property type="term" value="C:nucleus"/>
    <property type="evidence" value="ECO:0007669"/>
    <property type="project" value="UniProtKB-SubCell"/>
</dbReference>
<gene>
    <name evidence="3" type="ORF">CTEN210_14706</name>
</gene>
<proteinExistence type="inferred from homology"/>
<dbReference type="GO" id="GO:0046872">
    <property type="term" value="F:metal ion binding"/>
    <property type="evidence" value="ECO:0007669"/>
    <property type="project" value="UniProtKB-KW"/>
</dbReference>
<dbReference type="PANTHER" id="PTHR15749">
    <property type="entry name" value="FANCONI-ASSOCIATED NUCLEASE 1"/>
    <property type="match status" value="1"/>
</dbReference>
<dbReference type="GO" id="GO:0008409">
    <property type="term" value="F:5'-3' exonuclease activity"/>
    <property type="evidence" value="ECO:0007669"/>
    <property type="project" value="TreeGrafter"/>
</dbReference>
<keyword evidence="1" id="KW-0378">Hydrolase</keyword>
<comment type="similarity">
    <text evidence="1">Belongs to the FAN1 family.</text>
</comment>
<feature type="region of interest" description="Disordered" evidence="2">
    <location>
        <begin position="1"/>
        <end position="46"/>
    </location>
</feature>
<keyword evidence="1" id="KW-0479">Metal-binding</keyword>
<comment type="subcellular location">
    <subcellularLocation>
        <location evidence="1">Nucleus</location>
    </subcellularLocation>
</comment>
<keyword evidence="1" id="KW-0227">DNA damage</keyword>
<sequence>MKGSKLSLSKRKRKQKEKKNEAPPDTKKEHTSILDEQTNERTESPLKKICVSLQKEADSDGVASQFSCRDESNVNQDEVQRISNYASTDVSTPKKDIVEILSDDENEDSYDVDNSSIVDQIQTIGEDQVSHQDSPEVNEVNGNETETKTSFRLTYKTSAYVQNLAEISYDILNDARWRVSGERLFKWEYGDDLCALHSFSRLFIDEENSLDEYDLDYDEEIYARCMNLYARMFHRKGPWFKISDLFIRYYHRDFIRRKQYSQPTSTSPEETETQSSENEITFGSLQKALIDCMSDLRRLKEMGLIRSFKSEEECGRVVGSSDTKLLTEKEKLMILSKLGGKPPTSTTALQSSEDENYILKQMKSQKSITFMKRENNVLPIKVHLNQLLQRDLAGKMKELLSSSEKEKTSDQQVFAYVKQISKEIFSEEKEFLTCFRLKESPLRSLKRACRLYLNAGDGSGSMRSNGANAYILVSEFEGSFSQERRNERKLLKGICSLPEPPESNQWHKVDFHGLNMRMGLRIFEYSSNYTRIKFCKAGVCKNIEIFKDVKQFHAWEASVDTRSILDYLQEWNNLILYAERKKKRLTGSSEGPGFRDELSPCVSDEFDVLSSDGRKFFLQRFVGFVNHASIMDIEMAVEKNVQILQDTDNEDNNESRCRFLTDAERMIACVTIICAEILSHRFENASSSELNWIMKKPWLRHLHPESALAYMIWDGVDILEKRGQYSLAVKLLDLILLESPNNRNGNNDILCNVAKVLLSRRVRGKAFERLFVDKKHSLDKNKKKTVDEFIISLIPKFSKSSCIPFSFLRKQLKRVKKPYSYFQCWSNEMLHLGLKVETKVEGKGTKKASHWEPITDESIANAIQKDQHESGTRCSFISNEDNTEDTTRSLNVEELAIEEYSAGRLPLCKDDEVHYPIKGGWKGWHCEGVHVRILFRILLQERILSKKTKEQCSIFLNRFQSAPLDLHVGSSLYCSGDSVEENRSFYHNRKEEIESFLRQLENSSPQEISDILYVSICNRVKKATSSAINIIDPSLLRDFEQLRTLCLIAAGCGGILLAKMFRALTLDYRHYAAGLPDLLLVRAYTEETKTLVNLNEWIGEVFQDSPIVSQQLGVDDEMLGASLHEGQMNNVSMKRIEYQTNLSLDGGSVEKLTLKFKGENVVVQSLFVEVKSHSDTLSERQICWLSLLGKAGRVCKFVSSQKKKKSATKK</sequence>
<dbReference type="GO" id="GO:0036297">
    <property type="term" value="P:interstrand cross-link repair"/>
    <property type="evidence" value="ECO:0007669"/>
    <property type="project" value="InterPro"/>
</dbReference>
<dbReference type="GO" id="GO:0070336">
    <property type="term" value="F:flap-structured DNA binding"/>
    <property type="evidence" value="ECO:0007669"/>
    <property type="project" value="TreeGrafter"/>
</dbReference>
<keyword evidence="1" id="KW-0539">Nucleus</keyword>
<feature type="compositionally biased region" description="Low complexity" evidence="2">
    <location>
        <begin position="261"/>
        <end position="277"/>
    </location>
</feature>
<feature type="region of interest" description="Disordered" evidence="2">
    <location>
        <begin position="260"/>
        <end position="279"/>
    </location>
</feature>
<comment type="cofactor">
    <cofactor evidence="1">
        <name>Mg(2+)</name>
        <dbReference type="ChEBI" id="CHEBI:18420"/>
    </cofactor>
    <cofactor evidence="1">
        <name>Mn(2+)</name>
        <dbReference type="ChEBI" id="CHEBI:29035"/>
    </cofactor>
</comment>
<name>A0AAD3D7I7_9STRA</name>
<dbReference type="PANTHER" id="PTHR15749:SF4">
    <property type="entry name" value="FANCONI-ASSOCIATED NUCLEASE 1"/>
    <property type="match status" value="1"/>
</dbReference>
<feature type="compositionally biased region" description="Basic and acidic residues" evidence="2">
    <location>
        <begin position="18"/>
        <end position="46"/>
    </location>
</feature>
<keyword evidence="1" id="KW-0540">Nuclease</keyword>
<feature type="compositionally biased region" description="Basic residues" evidence="2">
    <location>
        <begin position="8"/>
        <end position="17"/>
    </location>
</feature>
<dbReference type="Proteomes" id="UP001054902">
    <property type="component" value="Unassembled WGS sequence"/>
</dbReference>
<comment type="catalytic activity">
    <reaction evidence="1">
        <text>Hydrolytically removes 5'-nucleotides successively from the 3'-hydroxy termini of 3'-hydroxy-terminated oligonucleotides.</text>
        <dbReference type="EC" id="3.1.4.1"/>
    </reaction>
</comment>
<evidence type="ECO:0000256" key="1">
    <source>
        <dbReference type="RuleBase" id="RU365033"/>
    </source>
</evidence>
<evidence type="ECO:0000313" key="3">
    <source>
        <dbReference type="EMBL" id="GFH58230.1"/>
    </source>
</evidence>
<evidence type="ECO:0000256" key="2">
    <source>
        <dbReference type="SAM" id="MobiDB-lite"/>
    </source>
</evidence>
<keyword evidence="4" id="KW-1185">Reference proteome</keyword>
<evidence type="ECO:0000313" key="4">
    <source>
        <dbReference type="Proteomes" id="UP001054902"/>
    </source>
</evidence>
<dbReference type="GO" id="GO:0017108">
    <property type="term" value="F:5'-flap endonuclease activity"/>
    <property type="evidence" value="ECO:0007669"/>
    <property type="project" value="TreeGrafter"/>
</dbReference>